<evidence type="ECO:0000313" key="3">
    <source>
        <dbReference type="Proteomes" id="UP000001106"/>
    </source>
</evidence>
<feature type="transmembrane region" description="Helical" evidence="1">
    <location>
        <begin position="67"/>
        <end position="85"/>
    </location>
</feature>
<feature type="transmembrane region" description="Helical" evidence="1">
    <location>
        <begin position="28"/>
        <end position="46"/>
    </location>
</feature>
<keyword evidence="1" id="KW-0812">Transmembrane</keyword>
<dbReference type="KEGG" id="mae:Maeo_0763"/>
<dbReference type="OrthoDB" id="107330at2157"/>
<dbReference type="EMBL" id="CP000743">
    <property type="protein sequence ID" value="ABR56346.1"/>
    <property type="molecule type" value="Genomic_DNA"/>
</dbReference>
<feature type="transmembrane region" description="Helical" evidence="1">
    <location>
        <begin position="7"/>
        <end position="22"/>
    </location>
</feature>
<keyword evidence="2" id="KW-0548">Nucleotidyltransferase</keyword>
<protein>
    <submittedName>
        <fullName evidence="2">Phosphatidate cytidylyltransferase</fullName>
    </submittedName>
</protein>
<dbReference type="Proteomes" id="UP000001106">
    <property type="component" value="Chromosome"/>
</dbReference>
<evidence type="ECO:0000313" key="2">
    <source>
        <dbReference type="EMBL" id="ABR56346.1"/>
    </source>
</evidence>
<dbReference type="AlphaFoldDB" id="A6UV24"/>
<proteinExistence type="predicted"/>
<organism evidence="2 3">
    <name type="scientific">Methanococcus aeolicus (strain ATCC BAA-1280 / DSM 17508 / OCM 812 / Nankai-3)</name>
    <dbReference type="NCBI Taxonomy" id="419665"/>
    <lineage>
        <taxon>Archaea</taxon>
        <taxon>Methanobacteriati</taxon>
        <taxon>Methanobacteriota</taxon>
        <taxon>Methanomada group</taxon>
        <taxon>Methanococci</taxon>
        <taxon>Methanococcales</taxon>
        <taxon>Methanococcaceae</taxon>
        <taxon>Methanococcus</taxon>
    </lineage>
</organism>
<dbReference type="InterPro" id="IPR037997">
    <property type="entry name" value="Dgk1-like"/>
</dbReference>
<feature type="transmembrane region" description="Helical" evidence="1">
    <location>
        <begin position="126"/>
        <end position="151"/>
    </location>
</feature>
<gene>
    <name evidence="2" type="ordered locus">Maeo_0763</name>
</gene>
<name>A6UV24_META3</name>
<dbReference type="PANTHER" id="PTHR31303">
    <property type="entry name" value="CTP-DEPENDENT DIACYLGLYCEROL KINASE 1"/>
    <property type="match status" value="1"/>
</dbReference>
<dbReference type="eggNOG" id="arCOG01880">
    <property type="taxonomic scope" value="Archaea"/>
</dbReference>
<keyword evidence="1" id="KW-0472">Membrane</keyword>
<accession>A6UV24</accession>
<keyword evidence="2" id="KW-0808">Transferase</keyword>
<dbReference type="GeneID" id="5327685"/>
<sequence>MKELYRQLIHLIFGLIIAFAVLCFGKIIIYPLFIILFIGIFLYFYLKNNYLIIISELHEICSRNNENGRGAILFIIGLLIMLIIIPDIKIIFYSILVLAVGDSLATIVGINGKLKIKYFKKTVEGFLAFFISSSLILYYGFGTVGIVMAFIGAFMELISEKIKIDDNLLLPVGIAIMLELIKH</sequence>
<dbReference type="STRING" id="419665.Maeo_0763"/>
<keyword evidence="3" id="KW-1185">Reference proteome</keyword>
<dbReference type="PANTHER" id="PTHR31303:SF1">
    <property type="entry name" value="CTP-DEPENDENT DIACYLGLYCEROL KINASE 1"/>
    <property type="match status" value="1"/>
</dbReference>
<dbReference type="GO" id="GO:0004143">
    <property type="term" value="F:ATP-dependent diacylglycerol kinase activity"/>
    <property type="evidence" value="ECO:0007669"/>
    <property type="project" value="InterPro"/>
</dbReference>
<dbReference type="RefSeq" id="WP_011973478.1">
    <property type="nucleotide sequence ID" value="NC_009635.1"/>
</dbReference>
<keyword evidence="1" id="KW-1133">Transmembrane helix</keyword>
<reference evidence="2" key="1">
    <citation type="submission" date="2007-06" db="EMBL/GenBank/DDBJ databases">
        <title>Complete sequence of Methanococcus aeolicus Nankai-3.</title>
        <authorList>
            <consortium name="US DOE Joint Genome Institute"/>
            <person name="Copeland A."/>
            <person name="Lucas S."/>
            <person name="Lapidus A."/>
            <person name="Barry K."/>
            <person name="Glavina del Rio T."/>
            <person name="Dalin E."/>
            <person name="Tice H."/>
            <person name="Pitluck S."/>
            <person name="Chain P."/>
            <person name="Malfatti S."/>
            <person name="Shin M."/>
            <person name="Vergez L."/>
            <person name="Schmutz J."/>
            <person name="Larimer F."/>
            <person name="Land M."/>
            <person name="Hauser L."/>
            <person name="Kyrpides N."/>
            <person name="Lykidis A."/>
            <person name="Sieprawska-Lupa M."/>
            <person name="Whitman W.B."/>
            <person name="Richardson P."/>
        </authorList>
    </citation>
    <scope>NUCLEOTIDE SEQUENCE [LARGE SCALE GENOMIC DNA]</scope>
    <source>
        <strain evidence="2">Nankai-3</strain>
    </source>
</reference>
<dbReference type="GO" id="GO:0016779">
    <property type="term" value="F:nucleotidyltransferase activity"/>
    <property type="evidence" value="ECO:0007669"/>
    <property type="project" value="UniProtKB-KW"/>
</dbReference>
<dbReference type="HOGENOM" id="CLU_031477_4_2_2"/>
<feature type="transmembrane region" description="Helical" evidence="1">
    <location>
        <begin position="91"/>
        <end position="114"/>
    </location>
</feature>
<evidence type="ECO:0000256" key="1">
    <source>
        <dbReference type="SAM" id="Phobius"/>
    </source>
</evidence>